<keyword evidence="3" id="KW-1133">Transmembrane helix</keyword>
<sequence length="390" mass="44102">MIASTYANLDLHKLYFLNLLELILTGPPCWLRVLNCDSEIVMAFRARAPLELSKFYTRFNGVNTHSTFKPIVCAHAQPLYASQVGQFRWKSDARFPEITEFVSPETPVATIFSDWAPVLLTQDALYQVHDLSGLAWAPTIVLTTMGLRFLMGLPLAVTQEKSLGRLVNLKPEFQKLGTDLAREVAIAKKLYNWDDKKANFEFKKSFKKHYNKLLVEYNCHPKRALALPILQLPVWLAVSSAIRNIACLLPTNLPDTTEQHYRYMQMAVENPGKVTVPKTTAQKIVPWCFRGIIIGTGLLATYVPAAVSLYWLSSSVAALILNIILKLNPFQPSYLTLTSLEHNYVKCSKGVTNYNSKSLLFALTNCEIKKQQNLVQKIPHRALKQFILCV</sequence>
<dbReference type="PANTHER" id="PTHR12428">
    <property type="entry name" value="OXA1"/>
    <property type="match status" value="1"/>
</dbReference>
<proteinExistence type="predicted"/>
<comment type="caution">
    <text evidence="5">The sequence shown here is derived from an EMBL/GenBank/DDBJ whole genome shotgun (WGS) entry which is preliminary data.</text>
</comment>
<dbReference type="AlphaFoldDB" id="A0A8J2NYC1"/>
<keyword evidence="6" id="KW-1185">Reference proteome</keyword>
<dbReference type="GO" id="GO:0005743">
    <property type="term" value="C:mitochondrial inner membrane"/>
    <property type="evidence" value="ECO:0007669"/>
    <property type="project" value="TreeGrafter"/>
</dbReference>
<reference evidence="5" key="1">
    <citation type="submission" date="2021-06" db="EMBL/GenBank/DDBJ databases">
        <authorList>
            <person name="Hodson N. C."/>
            <person name="Mongue J. A."/>
            <person name="Jaron S. K."/>
        </authorList>
    </citation>
    <scope>NUCLEOTIDE SEQUENCE</scope>
</reference>
<organism evidence="5 6">
    <name type="scientific">Allacma fusca</name>
    <dbReference type="NCBI Taxonomy" id="39272"/>
    <lineage>
        <taxon>Eukaryota</taxon>
        <taxon>Metazoa</taxon>
        <taxon>Ecdysozoa</taxon>
        <taxon>Arthropoda</taxon>
        <taxon>Hexapoda</taxon>
        <taxon>Collembola</taxon>
        <taxon>Symphypleona</taxon>
        <taxon>Sminthuridae</taxon>
        <taxon>Allacma</taxon>
    </lineage>
</organism>
<evidence type="ECO:0000256" key="2">
    <source>
        <dbReference type="ARBA" id="ARBA00022692"/>
    </source>
</evidence>
<keyword evidence="2" id="KW-0812">Transmembrane</keyword>
<dbReference type="GO" id="GO:0032979">
    <property type="term" value="P:protein insertion into mitochondrial inner membrane from matrix"/>
    <property type="evidence" value="ECO:0007669"/>
    <property type="project" value="TreeGrafter"/>
</dbReference>
<protein>
    <submittedName>
        <fullName evidence="5">Uncharacterized protein</fullName>
    </submittedName>
</protein>
<gene>
    <name evidence="5" type="ORF">AFUS01_LOCUS19652</name>
</gene>
<dbReference type="PANTHER" id="PTHR12428:SF65">
    <property type="entry name" value="CYTOCHROME C OXIDASE ASSEMBLY PROTEIN COX18, MITOCHONDRIAL"/>
    <property type="match status" value="1"/>
</dbReference>
<dbReference type="InterPro" id="IPR001708">
    <property type="entry name" value="YidC/ALB3/OXA1/COX18"/>
</dbReference>
<evidence type="ECO:0000313" key="6">
    <source>
        <dbReference type="Proteomes" id="UP000708208"/>
    </source>
</evidence>
<dbReference type="Proteomes" id="UP000708208">
    <property type="component" value="Unassembled WGS sequence"/>
</dbReference>
<dbReference type="GO" id="GO:0033617">
    <property type="term" value="P:mitochondrial respiratory chain complex IV assembly"/>
    <property type="evidence" value="ECO:0007669"/>
    <property type="project" value="TreeGrafter"/>
</dbReference>
<keyword evidence="4" id="KW-0472">Membrane</keyword>
<dbReference type="OrthoDB" id="2148490at2759"/>
<name>A0A8J2NYC1_9HEXA</name>
<accession>A0A8J2NYC1</accession>
<evidence type="ECO:0000256" key="3">
    <source>
        <dbReference type="ARBA" id="ARBA00022989"/>
    </source>
</evidence>
<evidence type="ECO:0000313" key="5">
    <source>
        <dbReference type="EMBL" id="CAG7731043.1"/>
    </source>
</evidence>
<evidence type="ECO:0000256" key="1">
    <source>
        <dbReference type="ARBA" id="ARBA00004141"/>
    </source>
</evidence>
<dbReference type="GO" id="GO:0032977">
    <property type="term" value="F:membrane insertase activity"/>
    <property type="evidence" value="ECO:0007669"/>
    <property type="project" value="InterPro"/>
</dbReference>
<dbReference type="EMBL" id="CAJVCH010204776">
    <property type="protein sequence ID" value="CAG7731043.1"/>
    <property type="molecule type" value="Genomic_DNA"/>
</dbReference>
<comment type="subcellular location">
    <subcellularLocation>
        <location evidence="1">Membrane</location>
        <topology evidence="1">Multi-pass membrane protein</topology>
    </subcellularLocation>
</comment>
<evidence type="ECO:0000256" key="4">
    <source>
        <dbReference type="ARBA" id="ARBA00023136"/>
    </source>
</evidence>